<dbReference type="EMBL" id="LDJX01000002">
    <property type="protein sequence ID" value="KPM32619.1"/>
    <property type="molecule type" value="Genomic_DNA"/>
</dbReference>
<reference evidence="3 4" key="1">
    <citation type="submission" date="2015-09" db="EMBL/GenBank/DDBJ databases">
        <title>Genome sequence of the marine flavobacterium Croceitalea dokdonensis DOKDO 023 that contains proton- and sodium-pumping rhodopsins.</title>
        <authorList>
            <person name="Kwon S.-K."/>
            <person name="Lee H.K."/>
            <person name="Kwak M.-J."/>
            <person name="Kim J.F."/>
        </authorList>
    </citation>
    <scope>NUCLEOTIDE SEQUENCE [LARGE SCALE GENOMIC DNA]</scope>
    <source>
        <strain evidence="3 4">DOKDO 023</strain>
    </source>
</reference>
<dbReference type="RefSeq" id="WP_054558249.1">
    <property type="nucleotide sequence ID" value="NZ_LDJX01000002.1"/>
</dbReference>
<dbReference type="SUPFAM" id="SSF51971">
    <property type="entry name" value="Nucleotide-binding domain"/>
    <property type="match status" value="1"/>
</dbReference>
<evidence type="ECO:0000259" key="2">
    <source>
        <dbReference type="Pfam" id="PF01266"/>
    </source>
</evidence>
<dbReference type="InterPro" id="IPR006076">
    <property type="entry name" value="FAD-dep_OxRdtase"/>
</dbReference>
<accession>A0A0P7AX52</accession>
<gene>
    <name evidence="3" type="ORF">I595_1045</name>
</gene>
<dbReference type="InterPro" id="IPR036188">
    <property type="entry name" value="FAD/NAD-bd_sf"/>
</dbReference>
<dbReference type="SUPFAM" id="SSF54373">
    <property type="entry name" value="FAD-linked reductases, C-terminal domain"/>
    <property type="match status" value="1"/>
</dbReference>
<dbReference type="Gene3D" id="3.50.50.60">
    <property type="entry name" value="FAD/NAD(P)-binding domain"/>
    <property type="match status" value="1"/>
</dbReference>
<dbReference type="PANTHER" id="PTHR13847">
    <property type="entry name" value="SARCOSINE DEHYDROGENASE-RELATED"/>
    <property type="match status" value="1"/>
</dbReference>
<dbReference type="Gene3D" id="3.30.9.10">
    <property type="entry name" value="D-Amino Acid Oxidase, subunit A, domain 2"/>
    <property type="match status" value="1"/>
</dbReference>
<dbReference type="Proteomes" id="UP000050280">
    <property type="component" value="Unassembled WGS sequence"/>
</dbReference>
<dbReference type="OrthoDB" id="214253at2"/>
<dbReference type="STRING" id="1300341.I595_1045"/>
<dbReference type="GO" id="GO:0016491">
    <property type="term" value="F:oxidoreductase activity"/>
    <property type="evidence" value="ECO:0007669"/>
    <property type="project" value="UniProtKB-KW"/>
</dbReference>
<sequence>MVDYLVVGLGLAGISFCEKLEAAGKSFMVIDDNSQRASAVAGGLYNPVILKRCTMAWKAREQMELAIPFYEGLERKLGVKLDYKLPVLRKFASVAEQNLWFEAAGKKDLDYYLSTKILANNNPHLNIPFGLGKVRYTGRIATKTLLKSYKTHLCQNKKYHGETFNFKAMVLDKDTVVYEGLRAKNLVFAEGYGMQQNPFFNYLPLNGTKGELLTVYAPELKAPNVVKSSVFIIPLGEDRYRVGATYKWKDKTNTPTEESKKELMEKLNSLITCTYEVEDHVAGVRPTVADRRPLVGRHPVHTNLYVLNGFGSRGVLIAPYAADQLLAFIEKGIPLDVEMDISRCTKKYFQG</sequence>
<feature type="domain" description="FAD dependent oxidoreductase" evidence="2">
    <location>
        <begin position="3"/>
        <end position="324"/>
    </location>
</feature>
<dbReference type="GO" id="GO:0005737">
    <property type="term" value="C:cytoplasm"/>
    <property type="evidence" value="ECO:0007669"/>
    <property type="project" value="TreeGrafter"/>
</dbReference>
<comment type="caution">
    <text evidence="3">The sequence shown here is derived from an EMBL/GenBank/DDBJ whole genome shotgun (WGS) entry which is preliminary data.</text>
</comment>
<proteinExistence type="predicted"/>
<dbReference type="PANTHER" id="PTHR13847:SF289">
    <property type="entry name" value="GLYCINE OXIDASE"/>
    <property type="match status" value="1"/>
</dbReference>
<evidence type="ECO:0000256" key="1">
    <source>
        <dbReference type="ARBA" id="ARBA00023002"/>
    </source>
</evidence>
<keyword evidence="1" id="KW-0560">Oxidoreductase</keyword>
<evidence type="ECO:0000313" key="3">
    <source>
        <dbReference type="EMBL" id="KPM32619.1"/>
    </source>
</evidence>
<evidence type="ECO:0000313" key="4">
    <source>
        <dbReference type="Proteomes" id="UP000050280"/>
    </source>
</evidence>
<name>A0A0P7AX52_9FLAO</name>
<organism evidence="3 4">
    <name type="scientific">Croceitalea dokdonensis DOKDO 023</name>
    <dbReference type="NCBI Taxonomy" id="1300341"/>
    <lineage>
        <taxon>Bacteria</taxon>
        <taxon>Pseudomonadati</taxon>
        <taxon>Bacteroidota</taxon>
        <taxon>Flavobacteriia</taxon>
        <taxon>Flavobacteriales</taxon>
        <taxon>Flavobacteriaceae</taxon>
        <taxon>Croceitalea</taxon>
    </lineage>
</organism>
<keyword evidence="4" id="KW-1185">Reference proteome</keyword>
<dbReference type="Pfam" id="PF01266">
    <property type="entry name" value="DAO"/>
    <property type="match status" value="1"/>
</dbReference>
<protein>
    <submittedName>
        <fullName evidence="3">FAD dependent oxidoreductase</fullName>
    </submittedName>
</protein>
<dbReference type="AlphaFoldDB" id="A0A0P7AX52"/>
<dbReference type="PATRIC" id="fig|1300341.3.peg.1250"/>